<evidence type="ECO:0000256" key="6">
    <source>
        <dbReference type="ARBA" id="ARBA00022603"/>
    </source>
</evidence>
<dbReference type="EC" id="2.1.1.67" evidence="4 9"/>
<dbReference type="InterPro" id="IPR025835">
    <property type="entry name" value="Thiopurine_S-MeTrfase"/>
</dbReference>
<accession>A0A0D0JSQ9</accession>
<dbReference type="FunFam" id="3.40.50.150:FF:000101">
    <property type="entry name" value="Thiopurine S-methyltransferase"/>
    <property type="match status" value="1"/>
</dbReference>
<evidence type="ECO:0000256" key="9">
    <source>
        <dbReference type="HAMAP-Rule" id="MF_00812"/>
    </source>
</evidence>
<feature type="binding site" evidence="9">
    <location>
        <position position="45"/>
    </location>
    <ligand>
        <name>S-adenosyl-L-methionine</name>
        <dbReference type="ChEBI" id="CHEBI:59789"/>
    </ligand>
</feature>
<dbReference type="EMBL" id="JXQW01000119">
    <property type="protein sequence ID" value="KIP88045.1"/>
    <property type="molecule type" value="Genomic_DNA"/>
</dbReference>
<dbReference type="RefSeq" id="WP_042556668.1">
    <property type="nucleotide sequence ID" value="NZ_JXQW01000119.1"/>
</dbReference>
<dbReference type="GO" id="GO:0032259">
    <property type="term" value="P:methylation"/>
    <property type="evidence" value="ECO:0007669"/>
    <property type="project" value="UniProtKB-KW"/>
</dbReference>
<feature type="binding site" evidence="9">
    <location>
        <position position="66"/>
    </location>
    <ligand>
        <name>S-adenosyl-L-methionine</name>
        <dbReference type="ChEBI" id="CHEBI:59789"/>
    </ligand>
</feature>
<comment type="similarity">
    <text evidence="3 9">Belongs to the class I-like SAM-binding methyltransferase superfamily. TPMT family.</text>
</comment>
<dbReference type="PANTHER" id="PTHR10259">
    <property type="entry name" value="THIOPURINE S-METHYLTRANSFERASE"/>
    <property type="match status" value="1"/>
</dbReference>
<dbReference type="InterPro" id="IPR022474">
    <property type="entry name" value="Thiopur_S-MeTfrase_Se/Te_detox"/>
</dbReference>
<evidence type="ECO:0000256" key="4">
    <source>
        <dbReference type="ARBA" id="ARBA00011905"/>
    </source>
</evidence>
<name>A0A0D0JSQ9_9PSED</name>
<evidence type="ECO:0000256" key="8">
    <source>
        <dbReference type="ARBA" id="ARBA00022691"/>
    </source>
</evidence>
<dbReference type="PANTHER" id="PTHR10259:SF11">
    <property type="entry name" value="THIOPURINE S-METHYLTRANSFERASE"/>
    <property type="match status" value="1"/>
</dbReference>
<sequence length="216" mass="24460">MQEAFWQTRWQNNQIGFHAAEVNPFLRRYWPGFTAADGARVLVPLCGKSLDMVWLAERGHRVIGVELARTAVEAFFAEQGLDATVTQEGAFLVYRHGRIELYCGDFFALGSEQLADCALFYDRAALIALPAEMRERYVRHLQSVLPGGSQGLLVTLDYDQSLMNGPPFSVSDEEVSGWSGSVWDSQLLESQDAMEERFTARGLTRMDERVYRLRLL</sequence>
<evidence type="ECO:0000313" key="11">
    <source>
        <dbReference type="Proteomes" id="UP000032068"/>
    </source>
</evidence>
<dbReference type="PIRSF" id="PIRSF023956">
    <property type="entry name" value="Thiopurine_S-methyltransferase"/>
    <property type="match status" value="1"/>
</dbReference>
<organism evidence="10 11">
    <name type="scientific">Pseudomonas fulva</name>
    <dbReference type="NCBI Taxonomy" id="47880"/>
    <lineage>
        <taxon>Bacteria</taxon>
        <taxon>Pseudomonadati</taxon>
        <taxon>Pseudomonadota</taxon>
        <taxon>Gammaproteobacteria</taxon>
        <taxon>Pseudomonadales</taxon>
        <taxon>Pseudomonadaceae</taxon>
        <taxon>Pseudomonas</taxon>
    </lineage>
</organism>
<dbReference type="HAMAP" id="MF_00812">
    <property type="entry name" value="Thiopur_methtran"/>
    <property type="match status" value="1"/>
</dbReference>
<evidence type="ECO:0000313" key="10">
    <source>
        <dbReference type="EMBL" id="KIP88045.1"/>
    </source>
</evidence>
<dbReference type="InterPro" id="IPR029063">
    <property type="entry name" value="SAM-dependent_MTases_sf"/>
</dbReference>
<dbReference type="NCBIfam" id="TIGR03840">
    <property type="entry name" value="TMPT_Se_Te"/>
    <property type="match status" value="1"/>
</dbReference>
<dbReference type="Gene3D" id="3.40.50.150">
    <property type="entry name" value="Vaccinia Virus protein VP39"/>
    <property type="match status" value="1"/>
</dbReference>
<dbReference type="GO" id="GO:0010038">
    <property type="term" value="P:response to metal ion"/>
    <property type="evidence" value="ECO:0007669"/>
    <property type="project" value="InterPro"/>
</dbReference>
<keyword evidence="8 9" id="KW-0949">S-adenosyl-L-methionine</keyword>
<keyword evidence="5 9" id="KW-0963">Cytoplasm</keyword>
<dbReference type="SUPFAM" id="SSF53335">
    <property type="entry name" value="S-adenosyl-L-methionine-dependent methyltransferases"/>
    <property type="match status" value="1"/>
</dbReference>
<dbReference type="GO" id="GO:0008119">
    <property type="term" value="F:thiopurine S-methyltransferase activity"/>
    <property type="evidence" value="ECO:0007669"/>
    <property type="project" value="UniProtKB-UniRule"/>
</dbReference>
<dbReference type="AlphaFoldDB" id="A0A0D0JSQ9"/>
<keyword evidence="7 9" id="KW-0808">Transferase</keyword>
<dbReference type="PROSITE" id="PS51585">
    <property type="entry name" value="SAM_MT_TPMT"/>
    <property type="match status" value="1"/>
</dbReference>
<proteinExistence type="inferred from homology"/>
<evidence type="ECO:0000256" key="1">
    <source>
        <dbReference type="ARBA" id="ARBA00000903"/>
    </source>
</evidence>
<dbReference type="Proteomes" id="UP000032068">
    <property type="component" value="Unassembled WGS sequence"/>
</dbReference>
<dbReference type="GO" id="GO:0005737">
    <property type="term" value="C:cytoplasm"/>
    <property type="evidence" value="ECO:0007669"/>
    <property type="project" value="UniProtKB-SubCell"/>
</dbReference>
<dbReference type="OrthoDB" id="9778208at2"/>
<comment type="caution">
    <text evidence="10">The sequence shown here is derived from an EMBL/GenBank/DDBJ whole genome shotgun (WGS) entry which is preliminary data.</text>
</comment>
<keyword evidence="6 9" id="KW-0489">Methyltransferase</keyword>
<feature type="binding site" evidence="9">
    <location>
        <position position="123"/>
    </location>
    <ligand>
        <name>S-adenosyl-L-methionine</name>
        <dbReference type="ChEBI" id="CHEBI:59789"/>
    </ligand>
</feature>
<gene>
    <name evidence="9" type="primary">tpm</name>
    <name evidence="10" type="ORF">RU08_25370</name>
</gene>
<dbReference type="InterPro" id="IPR008854">
    <property type="entry name" value="TPMT"/>
</dbReference>
<dbReference type="NCBIfam" id="NF009732">
    <property type="entry name" value="PRK13255.1"/>
    <property type="match status" value="1"/>
</dbReference>
<feature type="binding site" evidence="9">
    <location>
        <position position="10"/>
    </location>
    <ligand>
        <name>S-adenosyl-L-methionine</name>
        <dbReference type="ChEBI" id="CHEBI:59789"/>
    </ligand>
</feature>
<evidence type="ECO:0000256" key="2">
    <source>
        <dbReference type="ARBA" id="ARBA00004496"/>
    </source>
</evidence>
<evidence type="ECO:0000256" key="7">
    <source>
        <dbReference type="ARBA" id="ARBA00022679"/>
    </source>
</evidence>
<reference evidence="10 11" key="1">
    <citation type="submission" date="2014-12" db="EMBL/GenBank/DDBJ databases">
        <title>16Stimator: statistical estimation of ribosomal gene copy numbers from draft genome assemblies.</title>
        <authorList>
            <person name="Perisin M.A."/>
            <person name="Vetter M."/>
            <person name="Gilbert J.A."/>
            <person name="Bergelson J."/>
        </authorList>
    </citation>
    <scope>NUCLEOTIDE SEQUENCE [LARGE SCALE GENOMIC DNA]</scope>
    <source>
        <strain evidence="10 11">MEJ086</strain>
    </source>
</reference>
<comment type="subcellular location">
    <subcellularLocation>
        <location evidence="2 9">Cytoplasm</location>
    </subcellularLocation>
</comment>
<protein>
    <recommendedName>
        <fullName evidence="4 9">Thiopurine S-methyltransferase</fullName>
        <ecNumber evidence="4 9">2.1.1.67</ecNumber>
    </recommendedName>
    <alternativeName>
        <fullName evidence="9">Thiopurine methyltransferase</fullName>
    </alternativeName>
</protein>
<comment type="catalytic activity">
    <reaction evidence="1 9">
        <text>S-adenosyl-L-methionine + a thiopurine = S-adenosyl-L-homocysteine + a thiopurine S-methylether.</text>
        <dbReference type="EC" id="2.1.1.67"/>
    </reaction>
</comment>
<evidence type="ECO:0000256" key="3">
    <source>
        <dbReference type="ARBA" id="ARBA00008145"/>
    </source>
</evidence>
<dbReference type="Pfam" id="PF05724">
    <property type="entry name" value="TPMT"/>
    <property type="match status" value="1"/>
</dbReference>
<evidence type="ECO:0000256" key="5">
    <source>
        <dbReference type="ARBA" id="ARBA00022490"/>
    </source>
</evidence>